<organism evidence="2 3">
    <name type="scientific">Lithohypha guttulata</name>
    <dbReference type="NCBI Taxonomy" id="1690604"/>
    <lineage>
        <taxon>Eukaryota</taxon>
        <taxon>Fungi</taxon>
        <taxon>Dikarya</taxon>
        <taxon>Ascomycota</taxon>
        <taxon>Pezizomycotina</taxon>
        <taxon>Eurotiomycetes</taxon>
        <taxon>Chaetothyriomycetidae</taxon>
        <taxon>Chaetothyriales</taxon>
        <taxon>Trichomeriaceae</taxon>
        <taxon>Lithohypha</taxon>
    </lineage>
</organism>
<feature type="compositionally biased region" description="Polar residues" evidence="1">
    <location>
        <begin position="130"/>
        <end position="141"/>
    </location>
</feature>
<name>A0ABR0KPR4_9EURO</name>
<sequence>MGFTKWMLGFDIPSKRELQDTMPSRQRSQRSARSTRPRSYREDYGYSGYNAPPPPPSRPRQRTGVVRLSDGRTAITRYIPSFDGQSDRDERRPSHLNNMFTSGYYDEPSRQSRHGPQPPHRDSSYHDGYGSQNFTPQASTSGRRRTFHDLSRSRPARSRYNSHDSQDGPNYAYEYDYDPAFARVLSNADRAGPPRVDVPRPTRLIQNPNQSYNIHLRSEDAQALRHHKLMVRNYGLECAICIQLDRDQFGYVPRPSGYMEVGVDDPFCFHCGLKHTALTDDAVGHGNFGRRTGRMRRYDEDGEEDGGGMRGCAGARIMKMTEHVAGAAAAEEEAEEVGAQAGGALAGSADAGGNWTGLGNAAKGGKGRKKDNL</sequence>
<evidence type="ECO:0000313" key="2">
    <source>
        <dbReference type="EMBL" id="KAK5102521.1"/>
    </source>
</evidence>
<gene>
    <name evidence="2" type="ORF">LTR24_000080</name>
</gene>
<feature type="region of interest" description="Disordered" evidence="1">
    <location>
        <begin position="328"/>
        <end position="373"/>
    </location>
</feature>
<dbReference type="Proteomes" id="UP001345013">
    <property type="component" value="Unassembled WGS sequence"/>
</dbReference>
<feature type="compositionally biased region" description="Basic residues" evidence="1">
    <location>
        <begin position="27"/>
        <end position="38"/>
    </location>
</feature>
<evidence type="ECO:0000256" key="1">
    <source>
        <dbReference type="SAM" id="MobiDB-lite"/>
    </source>
</evidence>
<proteinExistence type="predicted"/>
<feature type="compositionally biased region" description="Low complexity" evidence="1">
    <location>
        <begin position="346"/>
        <end position="363"/>
    </location>
</feature>
<protein>
    <submittedName>
        <fullName evidence="2">Uncharacterized protein</fullName>
    </submittedName>
</protein>
<comment type="caution">
    <text evidence="2">The sequence shown here is derived from an EMBL/GenBank/DDBJ whole genome shotgun (WGS) entry which is preliminary data.</text>
</comment>
<accession>A0ABR0KPR4</accession>
<evidence type="ECO:0000313" key="3">
    <source>
        <dbReference type="Proteomes" id="UP001345013"/>
    </source>
</evidence>
<reference evidence="2 3" key="1">
    <citation type="submission" date="2023-08" db="EMBL/GenBank/DDBJ databases">
        <title>Black Yeasts Isolated from many extreme environments.</title>
        <authorList>
            <person name="Coleine C."/>
            <person name="Stajich J.E."/>
            <person name="Selbmann L."/>
        </authorList>
    </citation>
    <scope>NUCLEOTIDE SEQUENCE [LARGE SCALE GENOMIC DNA]</scope>
    <source>
        <strain evidence="2 3">CCFEE 5885</strain>
    </source>
</reference>
<feature type="region of interest" description="Disordered" evidence="1">
    <location>
        <begin position="14"/>
        <end position="172"/>
    </location>
</feature>
<dbReference type="EMBL" id="JAVRRG010000001">
    <property type="protein sequence ID" value="KAK5102521.1"/>
    <property type="molecule type" value="Genomic_DNA"/>
</dbReference>
<keyword evidence="3" id="KW-1185">Reference proteome</keyword>